<keyword evidence="3 5" id="KW-0378">Hydrolase</keyword>
<proteinExistence type="inferred from homology"/>
<evidence type="ECO:0000256" key="2">
    <source>
        <dbReference type="ARBA" id="ARBA00019232"/>
    </source>
</evidence>
<comment type="similarity">
    <text evidence="1 3">Belongs to the peptidase S26 family.</text>
</comment>
<evidence type="ECO:0000313" key="5">
    <source>
        <dbReference type="EMBL" id="NPD90830.1"/>
    </source>
</evidence>
<keyword evidence="3" id="KW-1133">Transmembrane helix</keyword>
<feature type="transmembrane region" description="Helical" evidence="3">
    <location>
        <begin position="7"/>
        <end position="29"/>
    </location>
</feature>
<dbReference type="EC" id="3.4.21.89" evidence="3"/>
<dbReference type="CDD" id="cd06530">
    <property type="entry name" value="S26_SPase_I"/>
    <property type="match status" value="1"/>
</dbReference>
<keyword evidence="6" id="KW-1185">Reference proteome</keyword>
<sequence>MKTALNTILAFAVAILIMLAFRFLAFTIYTVNGRELEPVFKQGDRIMVNRWSYGLRTGGGHSLFPFSRLMRSNIRRGDIVAFDNPSDSAGGVFVCRCKALPGDTVATQSGPFIIPGKVSCAKEDYYWFESLSINNTIDSRMFGPVPDSRIIGRVVTVLYNHDDSYPFYCGYSIR</sequence>
<protein>
    <recommendedName>
        <fullName evidence="2 3">Signal peptidase I</fullName>
        <ecNumber evidence="3">3.4.21.89</ecNumber>
    </recommendedName>
</protein>
<dbReference type="SUPFAM" id="SSF51306">
    <property type="entry name" value="LexA/Signal peptidase"/>
    <property type="match status" value="1"/>
</dbReference>
<dbReference type="RefSeq" id="WP_172272149.1">
    <property type="nucleotide sequence ID" value="NZ_CASGMU010000001.1"/>
</dbReference>
<comment type="subcellular location">
    <subcellularLocation>
        <location evidence="3">Membrane</location>
        <topology evidence="3">Single-pass type II membrane protein</topology>
    </subcellularLocation>
</comment>
<evidence type="ECO:0000259" key="4">
    <source>
        <dbReference type="Pfam" id="PF10502"/>
    </source>
</evidence>
<keyword evidence="3" id="KW-0812">Transmembrane</keyword>
<dbReference type="Gene3D" id="2.10.109.10">
    <property type="entry name" value="Umud Fragment, subunit A"/>
    <property type="match status" value="1"/>
</dbReference>
<dbReference type="GO" id="GO:0009003">
    <property type="term" value="F:signal peptidase activity"/>
    <property type="evidence" value="ECO:0007669"/>
    <property type="project" value="UniProtKB-EC"/>
</dbReference>
<evidence type="ECO:0000256" key="3">
    <source>
        <dbReference type="RuleBase" id="RU362042"/>
    </source>
</evidence>
<comment type="catalytic activity">
    <reaction evidence="3">
        <text>Cleavage of hydrophobic, N-terminal signal or leader sequences from secreted and periplasmic proteins.</text>
        <dbReference type="EC" id="3.4.21.89"/>
    </reaction>
</comment>
<dbReference type="EMBL" id="JABKKF010000001">
    <property type="protein sequence ID" value="NPD90830.1"/>
    <property type="molecule type" value="Genomic_DNA"/>
</dbReference>
<dbReference type="Pfam" id="PF10502">
    <property type="entry name" value="Peptidase_S26"/>
    <property type="match status" value="1"/>
</dbReference>
<accession>A0ABX2AIR4</accession>
<name>A0ABX2AIR4_9BACT</name>
<keyword evidence="3" id="KW-0645">Protease</keyword>
<dbReference type="InterPro" id="IPR036286">
    <property type="entry name" value="LexA/Signal_pep-like_sf"/>
</dbReference>
<evidence type="ECO:0000256" key="1">
    <source>
        <dbReference type="ARBA" id="ARBA00009370"/>
    </source>
</evidence>
<dbReference type="PANTHER" id="PTHR43390">
    <property type="entry name" value="SIGNAL PEPTIDASE I"/>
    <property type="match status" value="1"/>
</dbReference>
<dbReference type="NCBIfam" id="TIGR02227">
    <property type="entry name" value="sigpep_I_bact"/>
    <property type="match status" value="1"/>
</dbReference>
<comment type="caution">
    <text evidence="5">The sequence shown here is derived from an EMBL/GenBank/DDBJ whole genome shotgun (WGS) entry which is preliminary data.</text>
</comment>
<feature type="domain" description="Peptidase S26" evidence="4">
    <location>
        <begin position="6"/>
        <end position="119"/>
    </location>
</feature>
<dbReference type="Proteomes" id="UP000714420">
    <property type="component" value="Unassembled WGS sequence"/>
</dbReference>
<dbReference type="InterPro" id="IPR000223">
    <property type="entry name" value="Pept_S26A_signal_pept_1"/>
</dbReference>
<organism evidence="5 6">
    <name type="scientific">Xylanibacter muris</name>
    <dbReference type="NCBI Taxonomy" id="2736290"/>
    <lineage>
        <taxon>Bacteria</taxon>
        <taxon>Pseudomonadati</taxon>
        <taxon>Bacteroidota</taxon>
        <taxon>Bacteroidia</taxon>
        <taxon>Bacteroidales</taxon>
        <taxon>Prevotellaceae</taxon>
        <taxon>Xylanibacter</taxon>
    </lineage>
</organism>
<dbReference type="InterPro" id="IPR019533">
    <property type="entry name" value="Peptidase_S26"/>
</dbReference>
<dbReference type="PANTHER" id="PTHR43390:SF1">
    <property type="entry name" value="CHLOROPLAST PROCESSING PEPTIDASE"/>
    <property type="match status" value="1"/>
</dbReference>
<reference evidence="5 6" key="1">
    <citation type="submission" date="2020-05" db="EMBL/GenBank/DDBJ databases">
        <title>Distinct polysaccharide utilization as determinants for interspecies competition between intestinal Prevotella spp.</title>
        <authorList>
            <person name="Galvez E.J.C."/>
            <person name="Iljazovic A."/>
            <person name="Strowig T."/>
        </authorList>
    </citation>
    <scope>NUCLEOTIDE SEQUENCE [LARGE SCALE GENOMIC DNA]</scope>
    <source>
        <strain evidence="5 6">PMUR</strain>
    </source>
</reference>
<gene>
    <name evidence="5" type="primary">lepB</name>
    <name evidence="5" type="ORF">HPS56_00390</name>
</gene>
<keyword evidence="3" id="KW-0472">Membrane</keyword>
<evidence type="ECO:0000313" key="6">
    <source>
        <dbReference type="Proteomes" id="UP000714420"/>
    </source>
</evidence>